<proteinExistence type="inferred from homology"/>
<dbReference type="AlphaFoldDB" id="A0A849IAM3"/>
<dbReference type="InterPro" id="IPR043137">
    <property type="entry name" value="GGT_ssub_C"/>
</dbReference>
<dbReference type="InterPro" id="IPR000101">
    <property type="entry name" value="GGT_peptidase"/>
</dbReference>
<keyword evidence="11" id="KW-0317">Glutathione biosynthesis</keyword>
<feature type="binding site" evidence="10">
    <location>
        <begin position="468"/>
        <end position="469"/>
    </location>
    <ligand>
        <name>L-glutamate</name>
        <dbReference type="ChEBI" id="CHEBI:29985"/>
    </ligand>
</feature>
<keyword evidence="12" id="KW-0732">Signal</keyword>
<feature type="active site" description="Nucleophile" evidence="9">
    <location>
        <position position="397"/>
    </location>
</feature>
<evidence type="ECO:0000256" key="1">
    <source>
        <dbReference type="ARBA" id="ARBA00001049"/>
    </source>
</evidence>
<dbReference type="RefSeq" id="WP_171218605.1">
    <property type="nucleotide sequence ID" value="NZ_JABEPP010000003.1"/>
</dbReference>
<comment type="pathway">
    <text evidence="11">Sulfur metabolism; glutathione metabolism.</text>
</comment>
<feature type="binding site" evidence="10">
    <location>
        <position position="439"/>
    </location>
    <ligand>
        <name>L-glutamate</name>
        <dbReference type="ChEBI" id="CHEBI:29985"/>
    </ligand>
</feature>
<dbReference type="PANTHER" id="PTHR43199:SF1">
    <property type="entry name" value="GLUTATHIONE HYDROLASE PROENZYME"/>
    <property type="match status" value="1"/>
</dbReference>
<evidence type="ECO:0000256" key="5">
    <source>
        <dbReference type="ARBA" id="ARBA00022801"/>
    </source>
</evidence>
<evidence type="ECO:0000313" key="14">
    <source>
        <dbReference type="Proteomes" id="UP000564885"/>
    </source>
</evidence>
<accession>A0A849IAM3</accession>
<comment type="catalytic activity">
    <reaction evidence="1 11">
        <text>an S-substituted glutathione + H2O = an S-substituted L-cysteinylglycine + L-glutamate</text>
        <dbReference type="Rhea" id="RHEA:59468"/>
        <dbReference type="ChEBI" id="CHEBI:15377"/>
        <dbReference type="ChEBI" id="CHEBI:29985"/>
        <dbReference type="ChEBI" id="CHEBI:90779"/>
        <dbReference type="ChEBI" id="CHEBI:143103"/>
        <dbReference type="EC" id="3.4.19.13"/>
    </reaction>
</comment>
<gene>
    <name evidence="13" type="primary">ggt</name>
    <name evidence="13" type="ORF">HJG44_12045</name>
</gene>
<feature type="chain" id="PRO_5032273457" description="Glutathione hydrolase proenzyme" evidence="12">
    <location>
        <begin position="24"/>
        <end position="585"/>
    </location>
</feature>
<dbReference type="Proteomes" id="UP000564885">
    <property type="component" value="Unassembled WGS sequence"/>
</dbReference>
<keyword evidence="5 11" id="KW-0378">Hydrolase</keyword>
<dbReference type="PANTHER" id="PTHR43199">
    <property type="entry name" value="GLUTATHIONE HYDROLASE"/>
    <property type="match status" value="1"/>
</dbReference>
<feature type="binding site" evidence="10">
    <location>
        <position position="490"/>
    </location>
    <ligand>
        <name>L-glutamate</name>
        <dbReference type="ChEBI" id="CHEBI:29985"/>
    </ligand>
</feature>
<evidence type="ECO:0000256" key="7">
    <source>
        <dbReference type="ARBA" id="ARBA00023315"/>
    </source>
</evidence>
<dbReference type="Gene3D" id="1.10.246.130">
    <property type="match status" value="1"/>
</dbReference>
<evidence type="ECO:0000256" key="3">
    <source>
        <dbReference type="ARBA" id="ARBA00009381"/>
    </source>
</evidence>
<dbReference type="NCBIfam" id="TIGR00066">
    <property type="entry name" value="g_glut_trans"/>
    <property type="match status" value="1"/>
</dbReference>
<keyword evidence="14" id="KW-1185">Reference proteome</keyword>
<dbReference type="EC" id="3.4.19.13" evidence="11"/>
<evidence type="ECO:0000256" key="11">
    <source>
        <dbReference type="RuleBase" id="RU368036"/>
    </source>
</evidence>
<dbReference type="EMBL" id="JABEPP010000003">
    <property type="protein sequence ID" value="NNM73110.1"/>
    <property type="molecule type" value="Genomic_DNA"/>
</dbReference>
<dbReference type="InterPro" id="IPR043138">
    <property type="entry name" value="GGT_lsub"/>
</dbReference>
<dbReference type="UniPathway" id="UPA00204"/>
<feature type="binding site" evidence="10">
    <location>
        <position position="119"/>
    </location>
    <ligand>
        <name>L-glutamate</name>
        <dbReference type="ChEBI" id="CHEBI:29985"/>
    </ligand>
</feature>
<comment type="catalytic activity">
    <reaction evidence="2 11">
        <text>glutathione + H2O = L-cysteinylglycine + L-glutamate</text>
        <dbReference type="Rhea" id="RHEA:28807"/>
        <dbReference type="ChEBI" id="CHEBI:15377"/>
        <dbReference type="ChEBI" id="CHEBI:29985"/>
        <dbReference type="ChEBI" id="CHEBI:57925"/>
        <dbReference type="ChEBI" id="CHEBI:61694"/>
        <dbReference type="EC" id="3.4.19.13"/>
    </reaction>
</comment>
<evidence type="ECO:0000256" key="4">
    <source>
        <dbReference type="ARBA" id="ARBA00022679"/>
    </source>
</evidence>
<comment type="similarity">
    <text evidence="3 11">Belongs to the gamma-glutamyltransferase family.</text>
</comment>
<evidence type="ECO:0000256" key="10">
    <source>
        <dbReference type="PIRSR" id="PIRSR600101-2"/>
    </source>
</evidence>
<dbReference type="InterPro" id="IPR055262">
    <property type="entry name" value="GGT_CS"/>
</dbReference>
<keyword evidence="4 11" id="KW-0808">Transferase</keyword>
<feature type="binding site" evidence="10">
    <location>
        <begin position="415"/>
        <end position="417"/>
    </location>
    <ligand>
        <name>L-glutamate</name>
        <dbReference type="ChEBI" id="CHEBI:29985"/>
    </ligand>
</feature>
<evidence type="ECO:0000313" key="13">
    <source>
        <dbReference type="EMBL" id="NNM73110.1"/>
    </source>
</evidence>
<dbReference type="Gene3D" id="3.60.20.40">
    <property type="match status" value="1"/>
</dbReference>
<evidence type="ECO:0000256" key="12">
    <source>
        <dbReference type="SAM" id="SignalP"/>
    </source>
</evidence>
<dbReference type="PROSITE" id="PS00462">
    <property type="entry name" value="G_GLU_TRANSPEPTIDASE"/>
    <property type="match status" value="1"/>
</dbReference>
<dbReference type="InterPro" id="IPR051792">
    <property type="entry name" value="GGT_bact"/>
</dbReference>
<dbReference type="PRINTS" id="PR01210">
    <property type="entry name" value="GGTRANSPTASE"/>
</dbReference>
<reference evidence="13 14" key="1">
    <citation type="submission" date="2020-04" db="EMBL/GenBank/DDBJ databases">
        <title>Enterovirga sp. isolate from soil.</title>
        <authorList>
            <person name="Chea S."/>
            <person name="Kim D.-U."/>
        </authorList>
    </citation>
    <scope>NUCLEOTIDE SEQUENCE [LARGE SCALE GENOMIC DNA]</scope>
    <source>
        <strain evidence="13 14">DB1703</strain>
    </source>
</reference>
<dbReference type="InterPro" id="IPR029055">
    <property type="entry name" value="Ntn_hydrolases_N"/>
</dbReference>
<dbReference type="GO" id="GO:0036374">
    <property type="term" value="F:glutathione hydrolase activity"/>
    <property type="evidence" value="ECO:0007669"/>
    <property type="project" value="UniProtKB-UniRule"/>
</dbReference>
<keyword evidence="6 11" id="KW-0865">Zymogen</keyword>
<dbReference type="SUPFAM" id="SSF56235">
    <property type="entry name" value="N-terminal nucleophile aminohydrolases (Ntn hydrolases)"/>
    <property type="match status" value="1"/>
</dbReference>
<organism evidence="13 14">
    <name type="scientific">Enterovirga aerilata</name>
    <dbReference type="NCBI Taxonomy" id="2730920"/>
    <lineage>
        <taxon>Bacteria</taxon>
        <taxon>Pseudomonadati</taxon>
        <taxon>Pseudomonadota</taxon>
        <taxon>Alphaproteobacteria</taxon>
        <taxon>Hyphomicrobiales</taxon>
        <taxon>Methylobacteriaceae</taxon>
        <taxon>Enterovirga</taxon>
    </lineage>
</organism>
<evidence type="ECO:0000256" key="8">
    <source>
        <dbReference type="ARBA" id="ARBA00047417"/>
    </source>
</evidence>
<dbReference type="Pfam" id="PF01019">
    <property type="entry name" value="G_glu_transpept"/>
    <property type="match status" value="1"/>
</dbReference>
<keyword evidence="7 11" id="KW-0012">Acyltransferase</keyword>
<dbReference type="GO" id="GO:0103068">
    <property type="term" value="F:leukotriene C4 gamma-glutamyl transferase activity"/>
    <property type="evidence" value="ECO:0007669"/>
    <property type="project" value="UniProtKB-EC"/>
</dbReference>
<evidence type="ECO:0000256" key="9">
    <source>
        <dbReference type="PIRSR" id="PIRSR600101-1"/>
    </source>
</evidence>
<comment type="caution">
    <text evidence="13">The sequence shown here is derived from an EMBL/GenBank/DDBJ whole genome shotgun (WGS) entry which is preliminary data.</text>
</comment>
<feature type="signal peptide" evidence="12">
    <location>
        <begin position="1"/>
        <end position="23"/>
    </location>
</feature>
<protein>
    <recommendedName>
        <fullName evidence="11">Glutathione hydrolase proenzyme</fullName>
        <ecNumber evidence="11">2.3.2.2</ecNumber>
        <ecNumber evidence="11">3.4.19.13</ecNumber>
    </recommendedName>
    <component>
        <recommendedName>
            <fullName evidence="11">Glutathione hydrolase large chain</fullName>
        </recommendedName>
    </component>
    <component>
        <recommendedName>
            <fullName evidence="11">Glutathione hydrolase small chain</fullName>
        </recommendedName>
    </component>
</protein>
<comment type="PTM">
    <text evidence="11">Cleaved by autocatalysis into a large and a small subunit.</text>
</comment>
<evidence type="ECO:0000256" key="2">
    <source>
        <dbReference type="ARBA" id="ARBA00001089"/>
    </source>
</evidence>
<sequence length="585" mass="60963">MREVLSRLVLALSLGAAAGAAVAQEAPPGMPANEPAAILSDRARFLPAVARNGMVASQEAKATRIGVDILRRGGNAVDAAVAVGFALAVTLPRAGNLGGGGFMLVHLAARNETVAIDYRETAPAAATRDMFLGPGGEPDPRKSRDSGLAVGVPGTVAGLALAHRHYGSGRFALAELIAPAERLAREGFAVEDDLADSLPGAAGRLGRFPLTRAVFFDGDRPLGRGQRLAQPDLADTLGAIAREGPDAFYKGQTATRLAAAVREAGGVMTPEDLARYRPLVREPLRGTYRGHEIVSMPPPSSGGVHLIQILNMLEGYDLAALGAGSADGIHLMAEAMKPAYADRAAWLGDPDRVKVPVAGLVSKEYAAKLRARIDPARARPADEIAAGDPLAHEPDQTTHYSVVDRDGNAVSNTYTLNFSYGLGLVAAGTGVLLNNEMDDFAARPGATNAYGLVGGEANSVAPGARPLSSMAPTFVFRDGRLVMATGSPGGSRIITTVLQVILGYLDFDLNIAEAVAAPRIHHQWRPDRLLVETGLSPDTLRLLRDRGHRVAIGSTSGSASSIVVTREGLAGAADPRQRGTLAEGF</sequence>
<evidence type="ECO:0000256" key="6">
    <source>
        <dbReference type="ARBA" id="ARBA00023145"/>
    </source>
</evidence>
<dbReference type="GO" id="GO:0006750">
    <property type="term" value="P:glutathione biosynthetic process"/>
    <property type="evidence" value="ECO:0007669"/>
    <property type="project" value="UniProtKB-KW"/>
</dbReference>
<dbReference type="EC" id="2.3.2.2" evidence="11"/>
<comment type="catalytic activity">
    <reaction evidence="8 11">
        <text>an N-terminal (5-L-glutamyl)-[peptide] + an alpha-amino acid = 5-L-glutamyl amino acid + an N-terminal L-alpha-aminoacyl-[peptide]</text>
        <dbReference type="Rhea" id="RHEA:23904"/>
        <dbReference type="Rhea" id="RHEA-COMP:9780"/>
        <dbReference type="Rhea" id="RHEA-COMP:9795"/>
        <dbReference type="ChEBI" id="CHEBI:77644"/>
        <dbReference type="ChEBI" id="CHEBI:78597"/>
        <dbReference type="ChEBI" id="CHEBI:78599"/>
        <dbReference type="ChEBI" id="CHEBI:78608"/>
        <dbReference type="EC" id="2.3.2.2"/>
    </reaction>
</comment>
<dbReference type="GO" id="GO:0006751">
    <property type="term" value="P:glutathione catabolic process"/>
    <property type="evidence" value="ECO:0007669"/>
    <property type="project" value="UniProtKB-UniRule"/>
</dbReference>
<name>A0A849IAM3_9HYPH</name>
<comment type="subunit">
    <text evidence="11">This enzyme consists of two polypeptide chains, which are synthesized in precursor form from a single polypeptide.</text>
</comment>